<proteinExistence type="predicted"/>
<keyword evidence="2" id="KW-1185">Reference proteome</keyword>
<sequence>MTSSDWLALFPVRRNFFKYYFKFENLWLKEEDVDVVVEEGWCREGDVEVTERVEACAD</sequence>
<organism evidence="1 2">
    <name type="scientific">Trifolium medium</name>
    <dbReference type="NCBI Taxonomy" id="97028"/>
    <lineage>
        <taxon>Eukaryota</taxon>
        <taxon>Viridiplantae</taxon>
        <taxon>Streptophyta</taxon>
        <taxon>Embryophyta</taxon>
        <taxon>Tracheophyta</taxon>
        <taxon>Spermatophyta</taxon>
        <taxon>Magnoliopsida</taxon>
        <taxon>eudicotyledons</taxon>
        <taxon>Gunneridae</taxon>
        <taxon>Pentapetalae</taxon>
        <taxon>rosids</taxon>
        <taxon>fabids</taxon>
        <taxon>Fabales</taxon>
        <taxon>Fabaceae</taxon>
        <taxon>Papilionoideae</taxon>
        <taxon>50 kb inversion clade</taxon>
        <taxon>NPAAA clade</taxon>
        <taxon>Hologalegina</taxon>
        <taxon>IRL clade</taxon>
        <taxon>Trifolieae</taxon>
        <taxon>Trifolium</taxon>
    </lineage>
</organism>
<reference evidence="1 2" key="1">
    <citation type="journal article" date="2018" name="Front. Plant Sci.">
        <title>Red Clover (Trifolium pratense) and Zigzag Clover (T. medium) - A Picture of Genomic Similarities and Differences.</title>
        <authorList>
            <person name="Dluhosova J."/>
            <person name="Istvanek J."/>
            <person name="Nedelnik J."/>
            <person name="Repkova J."/>
        </authorList>
    </citation>
    <scope>NUCLEOTIDE SEQUENCE [LARGE SCALE GENOMIC DNA]</scope>
    <source>
        <strain evidence="2">cv. 10/8</strain>
        <tissue evidence="1">Leaf</tissue>
    </source>
</reference>
<dbReference type="EMBL" id="LXQA011330106">
    <property type="protein sequence ID" value="MCI93474.1"/>
    <property type="molecule type" value="Genomic_DNA"/>
</dbReference>
<evidence type="ECO:0000313" key="2">
    <source>
        <dbReference type="Proteomes" id="UP000265520"/>
    </source>
</evidence>
<comment type="caution">
    <text evidence="1">The sequence shown here is derived from an EMBL/GenBank/DDBJ whole genome shotgun (WGS) entry which is preliminary data.</text>
</comment>
<accession>A0A392VYK0</accession>
<dbReference type="Proteomes" id="UP000265520">
    <property type="component" value="Unassembled WGS sequence"/>
</dbReference>
<protein>
    <submittedName>
        <fullName evidence="1">Uncharacterized protein</fullName>
    </submittedName>
</protein>
<dbReference type="AlphaFoldDB" id="A0A392VYK0"/>
<name>A0A392VYK0_9FABA</name>
<evidence type="ECO:0000313" key="1">
    <source>
        <dbReference type="EMBL" id="MCI93474.1"/>
    </source>
</evidence>
<feature type="non-terminal residue" evidence="1">
    <location>
        <position position="58"/>
    </location>
</feature>